<protein>
    <submittedName>
        <fullName evidence="1">Uncharacterized protein</fullName>
    </submittedName>
</protein>
<dbReference type="EMBL" id="JADDIV010000001">
    <property type="protein sequence ID" value="MBE7366010.1"/>
    <property type="molecule type" value="Genomic_DNA"/>
</dbReference>
<keyword evidence="2" id="KW-1185">Reference proteome</keyword>
<evidence type="ECO:0000313" key="1">
    <source>
        <dbReference type="EMBL" id="MBE7366010.1"/>
    </source>
</evidence>
<proteinExistence type="predicted"/>
<dbReference type="Proteomes" id="UP000806285">
    <property type="component" value="Unassembled WGS sequence"/>
</dbReference>
<comment type="caution">
    <text evidence="1">The sequence shown here is derived from an EMBL/GenBank/DDBJ whole genome shotgun (WGS) entry which is preliminary data.</text>
</comment>
<dbReference type="RefSeq" id="WP_193674656.1">
    <property type="nucleotide sequence ID" value="NZ_JADDIV010000001.1"/>
</dbReference>
<gene>
    <name evidence="1" type="ORF">IM787_00390</name>
</gene>
<evidence type="ECO:0000313" key="2">
    <source>
        <dbReference type="Proteomes" id="UP000806285"/>
    </source>
</evidence>
<accession>A0ABR9RXN6</accession>
<organism evidence="1 2">
    <name type="scientific">Ramlibacter pallidus</name>
    <dbReference type="NCBI Taxonomy" id="2780087"/>
    <lineage>
        <taxon>Bacteria</taxon>
        <taxon>Pseudomonadati</taxon>
        <taxon>Pseudomonadota</taxon>
        <taxon>Betaproteobacteria</taxon>
        <taxon>Burkholderiales</taxon>
        <taxon>Comamonadaceae</taxon>
        <taxon>Ramlibacter</taxon>
    </lineage>
</organism>
<name>A0ABR9RXN6_9BURK</name>
<reference evidence="1 2" key="1">
    <citation type="submission" date="2020-10" db="EMBL/GenBank/DDBJ databases">
        <title>Ramlibacter sp. HM2 16S ribosomal RNA gene Genome sequencing and assembly.</title>
        <authorList>
            <person name="Kang M."/>
        </authorList>
    </citation>
    <scope>NUCLEOTIDE SEQUENCE [LARGE SCALE GENOMIC DNA]</scope>
    <source>
        <strain evidence="1 2">HM2</strain>
    </source>
</reference>
<sequence length="96" mass="10305">MTKCTHATAPAGLHPMLFTGEQRRALVEVEVLHAEWMAAEQAANAAEAGVRQAAQAHAEGAGPGATWEHFEAALRLRTAADAVRERVLAVVRREPI</sequence>